<evidence type="ECO:0000313" key="3">
    <source>
        <dbReference type="EMBL" id="MFB9259154.1"/>
    </source>
</evidence>
<dbReference type="InterPro" id="IPR011042">
    <property type="entry name" value="6-blade_b-propeller_TolB-like"/>
</dbReference>
<dbReference type="InterPro" id="IPR012938">
    <property type="entry name" value="Glc/Sorbosone_DH"/>
</dbReference>
<evidence type="ECO:0000256" key="1">
    <source>
        <dbReference type="SAM" id="MobiDB-lite"/>
    </source>
</evidence>
<organism evidence="3 4">
    <name type="scientific">Dietzia aerolata</name>
    <dbReference type="NCBI Taxonomy" id="595984"/>
    <lineage>
        <taxon>Bacteria</taxon>
        <taxon>Bacillati</taxon>
        <taxon>Actinomycetota</taxon>
        <taxon>Actinomycetes</taxon>
        <taxon>Mycobacteriales</taxon>
        <taxon>Dietziaceae</taxon>
        <taxon>Dietzia</taxon>
    </lineage>
</organism>
<feature type="compositionally biased region" description="Polar residues" evidence="1">
    <location>
        <begin position="389"/>
        <end position="406"/>
    </location>
</feature>
<evidence type="ECO:0000313" key="4">
    <source>
        <dbReference type="Proteomes" id="UP001589700"/>
    </source>
</evidence>
<accession>A0ABV5JQX6</accession>
<keyword evidence="4" id="KW-1185">Reference proteome</keyword>
<dbReference type="RefSeq" id="WP_182632566.1">
    <property type="nucleotide sequence ID" value="NZ_JAALDM010000158.1"/>
</dbReference>
<comment type="caution">
    <text evidence="3">The sequence shown here is derived from an EMBL/GenBank/DDBJ whole genome shotgun (WGS) entry which is preliminary data.</text>
</comment>
<proteinExistence type="predicted"/>
<dbReference type="Pfam" id="PF07995">
    <property type="entry name" value="GSDH"/>
    <property type="match status" value="1"/>
</dbReference>
<name>A0ABV5JQX6_9ACTN</name>
<gene>
    <name evidence="3" type="ORF">ACFFVD_05000</name>
</gene>
<feature type="domain" description="Glucose/Sorbosone dehydrogenase" evidence="2">
    <location>
        <begin position="82"/>
        <end position="408"/>
    </location>
</feature>
<dbReference type="SUPFAM" id="SSF50952">
    <property type="entry name" value="Soluble quinoprotein glucose dehydrogenase"/>
    <property type="match status" value="1"/>
</dbReference>
<dbReference type="PANTHER" id="PTHR19328">
    <property type="entry name" value="HEDGEHOG-INTERACTING PROTEIN"/>
    <property type="match status" value="1"/>
</dbReference>
<dbReference type="EMBL" id="JBHMDY010000004">
    <property type="protein sequence ID" value="MFB9259154.1"/>
    <property type="molecule type" value="Genomic_DNA"/>
</dbReference>
<dbReference type="PANTHER" id="PTHR19328:SF13">
    <property type="entry name" value="HIPL1 PROTEIN"/>
    <property type="match status" value="1"/>
</dbReference>
<feature type="region of interest" description="Disordered" evidence="1">
    <location>
        <begin position="384"/>
        <end position="419"/>
    </location>
</feature>
<evidence type="ECO:0000259" key="2">
    <source>
        <dbReference type="Pfam" id="PF07995"/>
    </source>
</evidence>
<dbReference type="Proteomes" id="UP001589700">
    <property type="component" value="Unassembled WGS sequence"/>
</dbReference>
<sequence>MTLEPARSTTPLRGSAVSRTLSATAIAAAVTMAVPLTACAQSMLPGGGPITGSNTDSLGSLAPETPLAPGPEVSVDVLADGLTIPWDVVRDPSGVVVTGERGSGTLHAIHPDESRTTIDADLGEVFAEAESGLMGLALAHDFETSREVYTCHSSADHSDNRITAWTAADDWSALTDPQVLVSDIPLSEGGLHSGCRILAHSDGTLYIGTGDAFTGPAPQDPNSLSGKILHIKRDGTTAVKNPIAGAPSNSPVLTFGHRNVQGLAAQPGTNRIYSAEHGPSVDDEVNLVTAGGNYGWNPNRGGQYNQDVPMTDARAFPDAVPAVWSSGAPTLAPGGMAFLDGEAWGEWNGAIAVAMLKTKQIVLLKLSPDGNSVTEMATLLRDEHGRMRSITSEPDGSLLVTTSDGSGQDEVLRVSPGAE</sequence>
<dbReference type="Gene3D" id="2.120.10.30">
    <property type="entry name" value="TolB, C-terminal domain"/>
    <property type="match status" value="1"/>
</dbReference>
<reference evidence="3 4" key="1">
    <citation type="submission" date="2024-09" db="EMBL/GenBank/DDBJ databases">
        <authorList>
            <person name="Sun Q."/>
            <person name="Mori K."/>
        </authorList>
    </citation>
    <scope>NUCLEOTIDE SEQUENCE [LARGE SCALE GENOMIC DNA]</scope>
    <source>
        <strain evidence="3 4">CCM 7659</strain>
    </source>
</reference>
<protein>
    <submittedName>
        <fullName evidence="3">PQQ-dependent sugar dehydrogenase</fullName>
    </submittedName>
</protein>
<dbReference type="InterPro" id="IPR011041">
    <property type="entry name" value="Quinoprot_gluc/sorb_DH_b-prop"/>
</dbReference>